<gene>
    <name evidence="1" type="ORF">PLEPLA_LOCUS10945</name>
</gene>
<dbReference type="Proteomes" id="UP001153269">
    <property type="component" value="Unassembled WGS sequence"/>
</dbReference>
<reference evidence="1" key="1">
    <citation type="submission" date="2020-03" db="EMBL/GenBank/DDBJ databases">
        <authorList>
            <person name="Weist P."/>
        </authorList>
    </citation>
    <scope>NUCLEOTIDE SEQUENCE</scope>
</reference>
<comment type="caution">
    <text evidence="1">The sequence shown here is derived from an EMBL/GenBank/DDBJ whole genome shotgun (WGS) entry which is preliminary data.</text>
</comment>
<dbReference type="AlphaFoldDB" id="A0A9N7U2Q0"/>
<organism evidence="1 2">
    <name type="scientific">Pleuronectes platessa</name>
    <name type="common">European plaice</name>
    <dbReference type="NCBI Taxonomy" id="8262"/>
    <lineage>
        <taxon>Eukaryota</taxon>
        <taxon>Metazoa</taxon>
        <taxon>Chordata</taxon>
        <taxon>Craniata</taxon>
        <taxon>Vertebrata</taxon>
        <taxon>Euteleostomi</taxon>
        <taxon>Actinopterygii</taxon>
        <taxon>Neopterygii</taxon>
        <taxon>Teleostei</taxon>
        <taxon>Neoteleostei</taxon>
        <taxon>Acanthomorphata</taxon>
        <taxon>Carangaria</taxon>
        <taxon>Pleuronectiformes</taxon>
        <taxon>Pleuronectoidei</taxon>
        <taxon>Pleuronectidae</taxon>
        <taxon>Pleuronectes</taxon>
    </lineage>
</organism>
<sequence>MPIQRGKPWKVQGLRIRNMPEIRGPSLSCLSRGTECLVYYEGHPQMMWDYWDTRQNKHYVLSASLLRNSIRVQSGSAASLSFLGRLSSFQVTFADGRIPGIVPPGTVKPRSAL</sequence>
<accession>A0A9N7U2Q0</accession>
<protein>
    <submittedName>
        <fullName evidence="1">Uncharacterized protein</fullName>
    </submittedName>
</protein>
<keyword evidence="2" id="KW-1185">Reference proteome</keyword>
<dbReference type="EMBL" id="CADEAL010000629">
    <property type="protein sequence ID" value="CAB1423027.1"/>
    <property type="molecule type" value="Genomic_DNA"/>
</dbReference>
<evidence type="ECO:0000313" key="1">
    <source>
        <dbReference type="EMBL" id="CAB1423027.1"/>
    </source>
</evidence>
<evidence type="ECO:0000313" key="2">
    <source>
        <dbReference type="Proteomes" id="UP001153269"/>
    </source>
</evidence>
<proteinExistence type="predicted"/>
<name>A0A9N7U2Q0_PLEPL</name>